<feature type="non-terminal residue" evidence="4">
    <location>
        <position position="1"/>
    </location>
</feature>
<dbReference type="Pfam" id="PF00057">
    <property type="entry name" value="Ldl_recept_a"/>
    <property type="match status" value="1"/>
</dbReference>
<evidence type="ECO:0000256" key="1">
    <source>
        <dbReference type="ARBA" id="ARBA00023157"/>
    </source>
</evidence>
<reference evidence="4" key="1">
    <citation type="journal article" date="2021" name="Sci. Adv.">
        <title>The American lobster genome reveals insights on longevity, neural, and immune adaptations.</title>
        <authorList>
            <person name="Polinski J.M."/>
            <person name="Zimin A.V."/>
            <person name="Clark K.F."/>
            <person name="Kohn A.B."/>
            <person name="Sadowski N."/>
            <person name="Timp W."/>
            <person name="Ptitsyn A."/>
            <person name="Khanna P."/>
            <person name="Romanova D.Y."/>
            <person name="Williams P."/>
            <person name="Greenwood S.J."/>
            <person name="Moroz L.L."/>
            <person name="Walt D.R."/>
            <person name="Bodnar A.G."/>
        </authorList>
    </citation>
    <scope>NUCLEOTIDE SEQUENCE</scope>
    <source>
        <strain evidence="4">GMGI-L3</strain>
    </source>
</reference>
<dbReference type="SUPFAM" id="SSF56436">
    <property type="entry name" value="C-type lectin-like"/>
    <property type="match status" value="1"/>
</dbReference>
<dbReference type="Pfam" id="PF00059">
    <property type="entry name" value="Lectin_C"/>
    <property type="match status" value="1"/>
</dbReference>
<dbReference type="CDD" id="cd00037">
    <property type="entry name" value="CLECT"/>
    <property type="match status" value="1"/>
</dbReference>
<dbReference type="EMBL" id="JAHLQT010021257">
    <property type="protein sequence ID" value="KAG7167775.1"/>
    <property type="molecule type" value="Genomic_DNA"/>
</dbReference>
<dbReference type="Gene3D" id="3.10.100.10">
    <property type="entry name" value="Mannose-Binding Protein A, subunit A"/>
    <property type="match status" value="1"/>
</dbReference>
<dbReference type="InterPro" id="IPR036055">
    <property type="entry name" value="LDL_receptor-like_sf"/>
</dbReference>
<evidence type="ECO:0000313" key="4">
    <source>
        <dbReference type="EMBL" id="KAG7167775.1"/>
    </source>
</evidence>
<evidence type="ECO:0000313" key="5">
    <source>
        <dbReference type="Proteomes" id="UP000747542"/>
    </source>
</evidence>
<dbReference type="Gene3D" id="4.10.400.10">
    <property type="entry name" value="Low-density Lipoprotein Receptor"/>
    <property type="match status" value="1"/>
</dbReference>
<dbReference type="PANTHER" id="PTHR45710:SF26">
    <property type="entry name" value="RH26557P"/>
    <property type="match status" value="1"/>
</dbReference>
<feature type="domain" description="C-type lectin" evidence="3">
    <location>
        <begin position="258"/>
        <end position="368"/>
    </location>
</feature>
<organism evidence="4 5">
    <name type="scientific">Homarus americanus</name>
    <name type="common">American lobster</name>
    <dbReference type="NCBI Taxonomy" id="6706"/>
    <lineage>
        <taxon>Eukaryota</taxon>
        <taxon>Metazoa</taxon>
        <taxon>Ecdysozoa</taxon>
        <taxon>Arthropoda</taxon>
        <taxon>Crustacea</taxon>
        <taxon>Multicrustacea</taxon>
        <taxon>Malacostraca</taxon>
        <taxon>Eumalacostraca</taxon>
        <taxon>Eucarida</taxon>
        <taxon>Decapoda</taxon>
        <taxon>Pleocyemata</taxon>
        <taxon>Astacidea</taxon>
        <taxon>Nephropoidea</taxon>
        <taxon>Nephropidae</taxon>
        <taxon>Homarus</taxon>
    </lineage>
</organism>
<dbReference type="SMART" id="SM00192">
    <property type="entry name" value="LDLa"/>
    <property type="match status" value="1"/>
</dbReference>
<dbReference type="SUPFAM" id="SSF57424">
    <property type="entry name" value="LDL receptor-like module"/>
    <property type="match status" value="1"/>
</dbReference>
<dbReference type="CDD" id="cd00112">
    <property type="entry name" value="LDLa"/>
    <property type="match status" value="1"/>
</dbReference>
<evidence type="ECO:0000256" key="2">
    <source>
        <dbReference type="PROSITE-ProRule" id="PRU00124"/>
    </source>
</evidence>
<dbReference type="InterPro" id="IPR050828">
    <property type="entry name" value="C-type_lectin/matrix_domain"/>
</dbReference>
<dbReference type="AlphaFoldDB" id="A0A8J5K0A7"/>
<dbReference type="InterPro" id="IPR001304">
    <property type="entry name" value="C-type_lectin-like"/>
</dbReference>
<dbReference type="PROSITE" id="PS50041">
    <property type="entry name" value="C_TYPE_LECTIN_2"/>
    <property type="match status" value="1"/>
</dbReference>
<dbReference type="PROSITE" id="PS01209">
    <property type="entry name" value="LDLRA_1"/>
    <property type="match status" value="1"/>
</dbReference>
<dbReference type="InterPro" id="IPR016187">
    <property type="entry name" value="CTDL_fold"/>
</dbReference>
<comment type="caution">
    <text evidence="2">Lacks conserved residue(s) required for the propagation of feature annotation.</text>
</comment>
<accession>A0A8J5K0A7</accession>
<dbReference type="InterPro" id="IPR002172">
    <property type="entry name" value="LDrepeatLR_classA_rpt"/>
</dbReference>
<comment type="caution">
    <text evidence="4">The sequence shown here is derived from an EMBL/GenBank/DDBJ whole genome shotgun (WGS) entry which is preliminary data.</text>
</comment>
<dbReference type="Proteomes" id="UP000747542">
    <property type="component" value="Unassembled WGS sequence"/>
</dbReference>
<keyword evidence="5" id="KW-1185">Reference proteome</keyword>
<name>A0A8J5K0A7_HOMAM</name>
<protein>
    <submittedName>
        <fullName evidence="4">C-type lectin-like 2</fullName>
    </submittedName>
</protein>
<sequence length="410" mass="45690">ALGVMTNLKTEPFKSSELRRPRLIKDNKAMNWKFDITKELTLQRDGLAANGSPFADVNLALFITWVSNYGSTFSKVTISLQLSPAPTTMAAPPVILSAVWLLFLLLCGSFAAGLDCTVREDEIACSSEAKCVKMRYVCDGDNDCADGEDEDPELCYVFKSHFGCDKGEVNCKRDGVMECMKVLNYCQQIDPVCEGDVDPKMCKVLLDNTVQTFNSISLPAEGPSEPSWRKSEVLGDDLVAILNNTISHPDCPDMFTVVGDQCLSIFSVGKVSWGEARAFCKVINGDLLTFKSVSHFSTVIQHLQQHQLTTDFWLGGRQMEKGQGWTWIDDSAMVLGSPYWAVRQYDECQSRNVTTAKHSTRKANSATCYNYRQAPEPILRGYCASLSYQHYFYMTDEDCLDLKSPLCVTT</sequence>
<evidence type="ECO:0000259" key="3">
    <source>
        <dbReference type="PROSITE" id="PS50041"/>
    </source>
</evidence>
<gene>
    <name evidence="4" type="primary">Clec-L2</name>
    <name evidence="4" type="ORF">Hamer_G010169</name>
</gene>
<dbReference type="SMART" id="SM00034">
    <property type="entry name" value="CLECT"/>
    <property type="match status" value="1"/>
</dbReference>
<dbReference type="PANTHER" id="PTHR45710">
    <property type="entry name" value="C-TYPE LECTIN DOMAIN-CONTAINING PROTEIN 180"/>
    <property type="match status" value="1"/>
</dbReference>
<dbReference type="PROSITE" id="PS50068">
    <property type="entry name" value="LDLRA_2"/>
    <property type="match status" value="1"/>
</dbReference>
<dbReference type="InterPro" id="IPR023415">
    <property type="entry name" value="LDLR_class-A_CS"/>
</dbReference>
<dbReference type="InterPro" id="IPR016186">
    <property type="entry name" value="C-type_lectin-like/link_sf"/>
</dbReference>
<proteinExistence type="predicted"/>
<keyword evidence="1" id="KW-1015">Disulfide bond</keyword>